<accession>A0A2S7SUU3</accession>
<dbReference type="EMBL" id="PPSL01000003">
    <property type="protein sequence ID" value="PQJ10702.1"/>
    <property type="molecule type" value="Genomic_DNA"/>
</dbReference>
<keyword evidence="1" id="KW-0812">Transmembrane</keyword>
<comment type="caution">
    <text evidence="2">The sequence shown here is derived from an EMBL/GenBank/DDBJ whole genome shotgun (WGS) entry which is preliminary data.</text>
</comment>
<protein>
    <submittedName>
        <fullName evidence="2">Uncharacterized protein</fullName>
    </submittedName>
</protein>
<keyword evidence="1" id="KW-1133">Transmembrane helix</keyword>
<keyword evidence="1" id="KW-0472">Membrane</keyword>
<gene>
    <name evidence="2" type="ORF">CJD36_012070</name>
</gene>
<dbReference type="AlphaFoldDB" id="A0A2S7SUU3"/>
<sequence>MNMTAFFIVLGIVLAIAAILSIVVKLNRKPKAIAPVEISKKAFNIIMNYVTSFVNTYAGKDYIFLSITIENKTDTDLDDVVIETIPALPIITDIRYRAISEKWNVDSQDPVFSDSLLSRVASIEPGAMVTGYIVVETKNAHCNIDTISISAGDQVQEIPIRKDRVTFKRNMRR</sequence>
<keyword evidence="3" id="KW-1185">Reference proteome</keyword>
<evidence type="ECO:0000313" key="2">
    <source>
        <dbReference type="EMBL" id="PQJ10702.1"/>
    </source>
</evidence>
<feature type="transmembrane region" description="Helical" evidence="1">
    <location>
        <begin position="6"/>
        <end position="24"/>
    </location>
</feature>
<name>A0A2S7SUU3_9BACT</name>
<evidence type="ECO:0000256" key="1">
    <source>
        <dbReference type="SAM" id="Phobius"/>
    </source>
</evidence>
<organism evidence="2 3">
    <name type="scientific">Flavipsychrobacter stenotrophus</name>
    <dbReference type="NCBI Taxonomy" id="2077091"/>
    <lineage>
        <taxon>Bacteria</taxon>
        <taxon>Pseudomonadati</taxon>
        <taxon>Bacteroidota</taxon>
        <taxon>Chitinophagia</taxon>
        <taxon>Chitinophagales</taxon>
        <taxon>Chitinophagaceae</taxon>
        <taxon>Flavipsychrobacter</taxon>
    </lineage>
</organism>
<reference evidence="2 3" key="1">
    <citation type="submission" date="2018-01" db="EMBL/GenBank/DDBJ databases">
        <title>A novel member of the phylum Bacteroidetes isolated from glacier ice.</title>
        <authorList>
            <person name="Liu Q."/>
            <person name="Xin Y.-H."/>
        </authorList>
    </citation>
    <scope>NUCLEOTIDE SEQUENCE [LARGE SCALE GENOMIC DNA]</scope>
    <source>
        <strain evidence="2 3">RB1R16</strain>
    </source>
</reference>
<dbReference type="Proteomes" id="UP000239872">
    <property type="component" value="Unassembled WGS sequence"/>
</dbReference>
<proteinExistence type="predicted"/>
<evidence type="ECO:0000313" key="3">
    <source>
        <dbReference type="Proteomes" id="UP000239872"/>
    </source>
</evidence>